<reference evidence="1 2" key="1">
    <citation type="journal article" date="2021" name="BMC Genomics">
        <title>Genome-resolved metagenome and metatranscriptome analyses of thermophilic composting reveal key bacterial players and their metabolic interactions.</title>
        <authorList>
            <person name="Braga L.P.P."/>
            <person name="Pereira R.V."/>
            <person name="Martins L.F."/>
            <person name="Moura L.M.S."/>
            <person name="Sanchez F.B."/>
            <person name="Patane J.S.L."/>
            <person name="da Silva A.M."/>
            <person name="Setubal J.C."/>
        </authorList>
    </citation>
    <scope>NUCLEOTIDE SEQUENCE [LARGE SCALE GENOMIC DNA]</scope>
    <source>
        <strain evidence="1">ZC4RG45</strain>
    </source>
</reference>
<dbReference type="AlphaFoldDB" id="A0ABD6FFY9"/>
<evidence type="ECO:0000313" key="2">
    <source>
        <dbReference type="Proteomes" id="UP000249324"/>
    </source>
</evidence>
<protein>
    <recommendedName>
        <fullName evidence="3">Anti-sigma-28 factor FlgM C-terminal domain-containing protein</fullName>
    </recommendedName>
</protein>
<evidence type="ECO:0008006" key="3">
    <source>
        <dbReference type="Google" id="ProtNLM"/>
    </source>
</evidence>
<comment type="caution">
    <text evidence="1">The sequence shown here is derived from an EMBL/GenBank/DDBJ whole genome shotgun (WGS) entry which is preliminary data.</text>
</comment>
<dbReference type="Proteomes" id="UP000249324">
    <property type="component" value="Unassembled WGS sequence"/>
</dbReference>
<accession>A0ABD6FFY9</accession>
<organism evidence="1 2">
    <name type="scientific">Thermocrispum agreste</name>
    <dbReference type="NCBI Taxonomy" id="37925"/>
    <lineage>
        <taxon>Bacteria</taxon>
        <taxon>Bacillati</taxon>
        <taxon>Actinomycetota</taxon>
        <taxon>Actinomycetes</taxon>
        <taxon>Pseudonocardiales</taxon>
        <taxon>Pseudonocardiaceae</taxon>
        <taxon>Thermocrispum</taxon>
    </lineage>
</organism>
<proteinExistence type="predicted"/>
<evidence type="ECO:0000313" key="1">
    <source>
        <dbReference type="EMBL" id="MFO7192788.1"/>
    </source>
</evidence>
<sequence>MSSSPTPHHPGQPVTNISYGGQAVQGVDVKGNIAIQAAAPATSPTDIAAELEALRHQLDRAATEGRIDADTVEAAHDELAQARSALRQKTPHSEKRVVMALKRLRGLVADAADIAAKVAVVLTALGVQS</sequence>
<gene>
    <name evidence="1" type="ORF">DIU77_011155</name>
</gene>
<dbReference type="EMBL" id="QGUI02000130">
    <property type="protein sequence ID" value="MFO7192788.1"/>
    <property type="molecule type" value="Genomic_DNA"/>
</dbReference>
<name>A0ABD6FFY9_9PSEU</name>